<feature type="domain" description="Bacterial surface antigen (D15)" evidence="7">
    <location>
        <begin position="463"/>
        <end position="736"/>
    </location>
</feature>
<protein>
    <recommendedName>
        <fullName evidence="11">Bacterial surface antigen (D15) domain-containing protein</fullName>
    </recommendedName>
</protein>
<dbReference type="Pfam" id="PF07244">
    <property type="entry name" value="POTRA"/>
    <property type="match status" value="1"/>
</dbReference>
<evidence type="ECO:0008006" key="11">
    <source>
        <dbReference type="Google" id="ProtNLM"/>
    </source>
</evidence>
<evidence type="ECO:0000256" key="5">
    <source>
        <dbReference type="ARBA" id="ARBA00023237"/>
    </source>
</evidence>
<dbReference type="Pfam" id="PF01103">
    <property type="entry name" value="Omp85"/>
    <property type="match status" value="1"/>
</dbReference>
<keyword evidence="2" id="KW-0812">Transmembrane</keyword>
<dbReference type="EMBL" id="SZQL01000009">
    <property type="protein sequence ID" value="TKK68079.1"/>
    <property type="molecule type" value="Genomic_DNA"/>
</dbReference>
<reference evidence="9 10" key="1">
    <citation type="submission" date="2019-05" db="EMBL/GenBank/DDBJ databases">
        <title>Panacibacter sp. strain 17mud1-8 Genome sequencing and assembly.</title>
        <authorList>
            <person name="Chhetri G."/>
        </authorList>
    </citation>
    <scope>NUCLEOTIDE SEQUENCE [LARGE SCALE GENOMIC DNA]</scope>
    <source>
        <strain evidence="9 10">17mud1-8</strain>
    </source>
</reference>
<evidence type="ECO:0000313" key="10">
    <source>
        <dbReference type="Proteomes" id="UP000305848"/>
    </source>
</evidence>
<evidence type="ECO:0000313" key="9">
    <source>
        <dbReference type="EMBL" id="TKK68079.1"/>
    </source>
</evidence>
<evidence type="ECO:0000259" key="7">
    <source>
        <dbReference type="Pfam" id="PF01103"/>
    </source>
</evidence>
<dbReference type="Gene3D" id="2.40.160.50">
    <property type="entry name" value="membrane protein fhac: a member of the omp85/tpsb transporter family"/>
    <property type="match status" value="1"/>
</dbReference>
<dbReference type="PANTHER" id="PTHR12815:SF47">
    <property type="entry name" value="TRANSLOCATION AND ASSEMBLY MODULE SUBUNIT TAMA"/>
    <property type="match status" value="1"/>
</dbReference>
<keyword evidence="10" id="KW-1185">Reference proteome</keyword>
<evidence type="ECO:0000256" key="2">
    <source>
        <dbReference type="ARBA" id="ARBA00022692"/>
    </source>
</evidence>
<comment type="caution">
    <text evidence="9">The sequence shown here is derived from an EMBL/GenBank/DDBJ whole genome shotgun (WGS) entry which is preliminary data.</text>
</comment>
<feature type="chain" id="PRO_5020772611" description="Bacterial surface antigen (D15) domain-containing protein" evidence="6">
    <location>
        <begin position="20"/>
        <end position="777"/>
    </location>
</feature>
<dbReference type="PROSITE" id="PS51257">
    <property type="entry name" value="PROKAR_LIPOPROTEIN"/>
    <property type="match status" value="1"/>
</dbReference>
<gene>
    <name evidence="9" type="ORF">FC093_12775</name>
</gene>
<evidence type="ECO:0000256" key="3">
    <source>
        <dbReference type="ARBA" id="ARBA00022729"/>
    </source>
</evidence>
<proteinExistence type="predicted"/>
<dbReference type="AlphaFoldDB" id="A0A4U3L1H8"/>
<dbReference type="PANTHER" id="PTHR12815">
    <property type="entry name" value="SORTING AND ASSEMBLY MACHINERY SAMM50 PROTEIN FAMILY MEMBER"/>
    <property type="match status" value="1"/>
</dbReference>
<dbReference type="InterPro" id="IPR039910">
    <property type="entry name" value="D15-like"/>
</dbReference>
<dbReference type="OrthoDB" id="9814535at2"/>
<evidence type="ECO:0000259" key="8">
    <source>
        <dbReference type="Pfam" id="PF07244"/>
    </source>
</evidence>
<dbReference type="InterPro" id="IPR000184">
    <property type="entry name" value="Bac_surfAg_D15"/>
</dbReference>
<dbReference type="Gene3D" id="3.10.20.310">
    <property type="entry name" value="membrane protein fhac"/>
    <property type="match status" value="1"/>
</dbReference>
<dbReference type="Proteomes" id="UP000305848">
    <property type="component" value="Unassembled WGS sequence"/>
</dbReference>
<evidence type="ECO:0000256" key="4">
    <source>
        <dbReference type="ARBA" id="ARBA00023136"/>
    </source>
</evidence>
<dbReference type="InterPro" id="IPR010827">
    <property type="entry name" value="BamA/TamA_POTRA"/>
</dbReference>
<feature type="signal peptide" evidence="6">
    <location>
        <begin position="1"/>
        <end position="19"/>
    </location>
</feature>
<organism evidence="9 10">
    <name type="scientific">Ilyomonas limi</name>
    <dbReference type="NCBI Taxonomy" id="2575867"/>
    <lineage>
        <taxon>Bacteria</taxon>
        <taxon>Pseudomonadati</taxon>
        <taxon>Bacteroidota</taxon>
        <taxon>Chitinophagia</taxon>
        <taxon>Chitinophagales</taxon>
        <taxon>Chitinophagaceae</taxon>
        <taxon>Ilyomonas</taxon>
    </lineage>
</organism>
<dbReference type="RefSeq" id="WP_137262183.1">
    <property type="nucleotide sequence ID" value="NZ_SZQL01000009.1"/>
</dbReference>
<name>A0A4U3L1H8_9BACT</name>
<keyword evidence="3 6" id="KW-0732">Signal</keyword>
<evidence type="ECO:0000256" key="6">
    <source>
        <dbReference type="SAM" id="SignalP"/>
    </source>
</evidence>
<sequence>MNYRPIYFLIAGMMMLLTACDNTKYLPTGTNLFVGAKVNIKADPAIKKKNSKSLAGDLHDLVRPKPNSKILGARIKLSLYNSVDTPKGKGLRYFIKYKLGEPPVIASYSVLEKNREVMQNWLENRGYFHDTVTLDTNIQHKKLTAVYNAYIGHQYTIRNISFPQDSSILSRRMQGRNSKRALRRSLFKEGAPYDLDVVMAERQRIDDRLKDRGFYYFNPDYLIAEVDSTVGNHQVDIAMHVKESTPEGARRPYHIDSVIVYADYDISSDSSIAGAKKYGGYFIVDPHHRFNPKIFSRTLVFDSGDLYRRRDHNLSLSRLTTLGVYKFVKARFEPTPGSDSLLNAYYYLTPTLPKSLRAQVSGLTKSNNATGGEITLSWRNRNLFKGAELLTISAYAGIEQQISGGINVSTRRTGVEGNLYVPRIIAPFRFRTNSGYVPQTKVTAAYELFNRNTQYLLTSIRGSFGYVWKENVKSEHQLNVININSVQPAHITPEFQKGLDTNVLLRRSIEKQFIIGSNYNYNFNTLNKPTNINKKHNFYFNGNLDLSGNLLGLITGANYKKGEQKKIFSTPFSQYARVELELRHRLRLGPNSSFHTRLLGGEAYAYGNSPGVPFIKEFFAGGTSDIRAFRSRTLGPGSYYAGNPRDTFIADQPGDIKLELNAEYRTKLFSIVNGALFVDAGNVWTRKAEDSTLPGARPGTQFTKHFLKDIAVGIGAGLRFDINILVLRLDVAIPVRIPYYSPANPRGNGWVFDQIDFGSKEWRRNNIVYNLAIGYPF</sequence>
<feature type="domain" description="POTRA" evidence="8">
    <location>
        <begin position="178"/>
        <end position="243"/>
    </location>
</feature>
<evidence type="ECO:0000256" key="1">
    <source>
        <dbReference type="ARBA" id="ARBA00004370"/>
    </source>
</evidence>
<keyword evidence="4" id="KW-0472">Membrane</keyword>
<accession>A0A4U3L1H8</accession>
<keyword evidence="5" id="KW-0998">Cell outer membrane</keyword>
<comment type="subcellular location">
    <subcellularLocation>
        <location evidence="1">Membrane</location>
    </subcellularLocation>
</comment>
<dbReference type="GO" id="GO:0019867">
    <property type="term" value="C:outer membrane"/>
    <property type="evidence" value="ECO:0007669"/>
    <property type="project" value="InterPro"/>
</dbReference>